<proteinExistence type="predicted"/>
<gene>
    <name evidence="9" type="ORF">MERR_LOCUS8136</name>
</gene>
<comment type="caution">
    <text evidence="9">The sequence shown here is derived from an EMBL/GenBank/DDBJ whole genome shotgun (WGS) entry which is preliminary data.</text>
</comment>
<dbReference type="Pfam" id="PF17745">
    <property type="entry name" value="Ydr279_N"/>
    <property type="match status" value="1"/>
</dbReference>
<dbReference type="AlphaFoldDB" id="A0A6D2I1V0"/>
<dbReference type="GO" id="GO:0005654">
    <property type="term" value="C:nucleoplasm"/>
    <property type="evidence" value="ECO:0007669"/>
    <property type="project" value="TreeGrafter"/>
</dbReference>
<evidence type="ECO:0000256" key="4">
    <source>
        <dbReference type="ARBA" id="ARBA00024778"/>
    </source>
</evidence>
<dbReference type="Pfam" id="PF09468">
    <property type="entry name" value="RNase_H2-Ydr279"/>
    <property type="match status" value="1"/>
</dbReference>
<comment type="function">
    <text evidence="4">Non catalytic subunit of RNase H2, an endonuclease that specifically degrades the RNA of RNA:DNA hybrids. Participates in DNA replication, possibly by mediating the removal of lagging-strand Okazaki fragment RNA primers during DNA replication. Mediates the excision of single ribonucleotides from DNA:RNA duplexes.</text>
</comment>
<evidence type="ECO:0000259" key="7">
    <source>
        <dbReference type="Pfam" id="PF09468"/>
    </source>
</evidence>
<dbReference type="GO" id="GO:0006401">
    <property type="term" value="P:RNA catabolic process"/>
    <property type="evidence" value="ECO:0007669"/>
    <property type="project" value="TreeGrafter"/>
</dbReference>
<dbReference type="EMBL" id="CACVBM020000566">
    <property type="protein sequence ID" value="CAA7020901.1"/>
    <property type="molecule type" value="Genomic_DNA"/>
</dbReference>
<evidence type="ECO:0000313" key="10">
    <source>
        <dbReference type="Proteomes" id="UP000467841"/>
    </source>
</evidence>
<evidence type="ECO:0000256" key="6">
    <source>
        <dbReference type="SAM" id="MobiDB-lite"/>
    </source>
</evidence>
<name>A0A6D2I1V0_9BRAS</name>
<dbReference type="FunFam" id="2.20.25.530:FF:000002">
    <property type="entry name" value="Ribonuclease H2 subunit B"/>
    <property type="match status" value="1"/>
</dbReference>
<dbReference type="OrthoDB" id="29098at2759"/>
<evidence type="ECO:0000256" key="2">
    <source>
        <dbReference type="ARBA" id="ARBA00019062"/>
    </source>
</evidence>
<protein>
    <recommendedName>
        <fullName evidence="2">Ribonuclease H2 subunit B</fullName>
    </recommendedName>
    <alternativeName>
        <fullName evidence="5">Ribonuclease HI subunit B</fullName>
    </alternativeName>
</protein>
<dbReference type="InterPro" id="IPR040456">
    <property type="entry name" value="RNase_H2_suB"/>
</dbReference>
<feature type="region of interest" description="Disordered" evidence="6">
    <location>
        <begin position="229"/>
        <end position="263"/>
    </location>
</feature>
<keyword evidence="3" id="KW-0539">Nucleus</keyword>
<dbReference type="Gene3D" id="2.20.25.530">
    <property type="match status" value="1"/>
</dbReference>
<dbReference type="InterPro" id="IPR019024">
    <property type="entry name" value="RNase_H2_suB_wHTH"/>
</dbReference>
<dbReference type="PANTHER" id="PTHR13383:SF11">
    <property type="entry name" value="RIBONUCLEASE H2 SUBUNIT B"/>
    <property type="match status" value="1"/>
</dbReference>
<dbReference type="CDD" id="cd09270">
    <property type="entry name" value="RNase_H2-B"/>
    <property type="match status" value="1"/>
</dbReference>
<evidence type="ECO:0000259" key="8">
    <source>
        <dbReference type="Pfam" id="PF17745"/>
    </source>
</evidence>
<evidence type="ECO:0000256" key="3">
    <source>
        <dbReference type="ARBA" id="ARBA00023242"/>
    </source>
</evidence>
<comment type="subcellular location">
    <subcellularLocation>
        <location evidence="1">Nucleus</location>
    </subcellularLocation>
</comment>
<feature type="domain" description="Rnh202 triple barrel" evidence="8">
    <location>
        <begin position="27"/>
        <end position="82"/>
    </location>
</feature>
<keyword evidence="10" id="KW-1185">Reference proteome</keyword>
<feature type="compositionally biased region" description="Polar residues" evidence="6">
    <location>
        <begin position="229"/>
        <end position="241"/>
    </location>
</feature>
<dbReference type="InterPro" id="IPR041195">
    <property type="entry name" value="Rnh202_N"/>
</dbReference>
<evidence type="ECO:0000256" key="1">
    <source>
        <dbReference type="ARBA" id="ARBA00004123"/>
    </source>
</evidence>
<evidence type="ECO:0000313" key="9">
    <source>
        <dbReference type="EMBL" id="CAA7020901.1"/>
    </source>
</evidence>
<dbReference type="Proteomes" id="UP000467841">
    <property type="component" value="Unassembled WGS sequence"/>
</dbReference>
<evidence type="ECO:0000256" key="5">
    <source>
        <dbReference type="ARBA" id="ARBA00033464"/>
    </source>
</evidence>
<sequence>MSSTVWWEGVEKTRVLIAPGCGGSKPGELLTLRHPKSEEGTCYLFNDGMLQELQWFKQSYGSWFLGDYISEDGSLYMATTVDPVFILLPIFDEARMKKGEDPGKFRQLDEILYVEGFPEYQHLLPLADKCMEIVCQTQEVGSMKFYRLDNSKVLAWLSCKVCSLKKTLPELDKNYAAQDEKQTLVDAVSIVGEYLKTEPWLKLLYDHLGLEFVDPTMKETNMENLPTAYENHTASSNPSQEKASKKPGRQPKQAKLETGSKNIRDMFSRACKKKC</sequence>
<reference evidence="9" key="1">
    <citation type="submission" date="2020-01" db="EMBL/GenBank/DDBJ databases">
        <authorList>
            <person name="Mishra B."/>
        </authorList>
    </citation>
    <scope>NUCLEOTIDE SEQUENCE [LARGE SCALE GENOMIC DNA]</scope>
</reference>
<dbReference type="PANTHER" id="PTHR13383">
    <property type="entry name" value="RIBONUCLEASE H2 SUBUNIT B"/>
    <property type="match status" value="1"/>
</dbReference>
<feature type="domain" description="Ribonuclease H2 subunit B wHTH" evidence="7">
    <location>
        <begin position="85"/>
        <end position="183"/>
    </location>
</feature>
<dbReference type="GO" id="GO:0032299">
    <property type="term" value="C:ribonuclease H2 complex"/>
    <property type="evidence" value="ECO:0007669"/>
    <property type="project" value="InterPro"/>
</dbReference>
<dbReference type="FunFam" id="1.10.20.120:FF:000003">
    <property type="entry name" value="Ribonuclease H2 subunit B"/>
    <property type="match status" value="1"/>
</dbReference>
<dbReference type="Gene3D" id="1.10.20.120">
    <property type="match status" value="1"/>
</dbReference>
<accession>A0A6D2I1V0</accession>
<organism evidence="9 10">
    <name type="scientific">Microthlaspi erraticum</name>
    <dbReference type="NCBI Taxonomy" id="1685480"/>
    <lineage>
        <taxon>Eukaryota</taxon>
        <taxon>Viridiplantae</taxon>
        <taxon>Streptophyta</taxon>
        <taxon>Embryophyta</taxon>
        <taxon>Tracheophyta</taxon>
        <taxon>Spermatophyta</taxon>
        <taxon>Magnoliopsida</taxon>
        <taxon>eudicotyledons</taxon>
        <taxon>Gunneridae</taxon>
        <taxon>Pentapetalae</taxon>
        <taxon>rosids</taxon>
        <taxon>malvids</taxon>
        <taxon>Brassicales</taxon>
        <taxon>Brassicaceae</taxon>
        <taxon>Coluteocarpeae</taxon>
        <taxon>Microthlaspi</taxon>
    </lineage>
</organism>